<dbReference type="RefSeq" id="WP_126773774.1">
    <property type="nucleotide sequence ID" value="NZ_PIPX01000003.1"/>
</dbReference>
<dbReference type="PROSITE" id="PS50112">
    <property type="entry name" value="PAS"/>
    <property type="match status" value="1"/>
</dbReference>
<feature type="domain" description="EAL" evidence="3">
    <location>
        <begin position="457"/>
        <end position="707"/>
    </location>
</feature>
<dbReference type="InterPro" id="IPR001610">
    <property type="entry name" value="PAC"/>
</dbReference>
<dbReference type="EMBL" id="PIPX01000003">
    <property type="protein sequence ID" value="RUO52278.1"/>
    <property type="molecule type" value="Genomic_DNA"/>
</dbReference>
<dbReference type="PROSITE" id="PS50883">
    <property type="entry name" value="EAL"/>
    <property type="match status" value="1"/>
</dbReference>
<dbReference type="PROSITE" id="PS50113">
    <property type="entry name" value="PAC"/>
    <property type="match status" value="1"/>
</dbReference>
<dbReference type="SUPFAM" id="SSF141868">
    <property type="entry name" value="EAL domain-like"/>
    <property type="match status" value="1"/>
</dbReference>
<evidence type="ECO:0000259" key="2">
    <source>
        <dbReference type="PROSITE" id="PS50113"/>
    </source>
</evidence>
<protein>
    <recommendedName>
        <fullName evidence="7">Diguanylate cyclase</fullName>
    </recommendedName>
</protein>
<feature type="domain" description="PAS" evidence="1">
    <location>
        <begin position="153"/>
        <end position="228"/>
    </location>
</feature>
<dbReference type="InterPro" id="IPR001633">
    <property type="entry name" value="EAL_dom"/>
</dbReference>
<dbReference type="InterPro" id="IPR003018">
    <property type="entry name" value="GAF"/>
</dbReference>
<dbReference type="InterPro" id="IPR043128">
    <property type="entry name" value="Rev_trsase/Diguanyl_cyclase"/>
</dbReference>
<dbReference type="Pfam" id="PF01590">
    <property type="entry name" value="GAF"/>
    <property type="match status" value="1"/>
</dbReference>
<dbReference type="InterPro" id="IPR000160">
    <property type="entry name" value="GGDEF_dom"/>
</dbReference>
<dbReference type="InterPro" id="IPR029016">
    <property type="entry name" value="GAF-like_dom_sf"/>
</dbReference>
<dbReference type="Proteomes" id="UP000287649">
    <property type="component" value="Unassembled WGS sequence"/>
</dbReference>
<dbReference type="NCBIfam" id="TIGR00254">
    <property type="entry name" value="GGDEF"/>
    <property type="match status" value="1"/>
</dbReference>
<comment type="caution">
    <text evidence="5">The sequence shown here is derived from an EMBL/GenBank/DDBJ whole genome shotgun (WGS) entry which is preliminary data.</text>
</comment>
<evidence type="ECO:0000259" key="1">
    <source>
        <dbReference type="PROSITE" id="PS50112"/>
    </source>
</evidence>
<dbReference type="Pfam" id="PF00563">
    <property type="entry name" value="EAL"/>
    <property type="match status" value="1"/>
</dbReference>
<dbReference type="NCBIfam" id="TIGR00229">
    <property type="entry name" value="sensory_box"/>
    <property type="match status" value="1"/>
</dbReference>
<dbReference type="SMART" id="SM00052">
    <property type="entry name" value="EAL"/>
    <property type="match status" value="1"/>
</dbReference>
<dbReference type="InterPro" id="IPR013655">
    <property type="entry name" value="PAS_fold_3"/>
</dbReference>
<dbReference type="SUPFAM" id="SSF55785">
    <property type="entry name" value="PYP-like sensor domain (PAS domain)"/>
    <property type="match status" value="1"/>
</dbReference>
<dbReference type="Pfam" id="PF08447">
    <property type="entry name" value="PAS_3"/>
    <property type="match status" value="1"/>
</dbReference>
<dbReference type="OrthoDB" id="9804951at2"/>
<dbReference type="Gene3D" id="3.30.450.20">
    <property type="entry name" value="PAS domain"/>
    <property type="match status" value="1"/>
</dbReference>
<dbReference type="SMART" id="SM00086">
    <property type="entry name" value="PAC"/>
    <property type="match status" value="1"/>
</dbReference>
<dbReference type="CDD" id="cd00130">
    <property type="entry name" value="PAS"/>
    <property type="match status" value="1"/>
</dbReference>
<evidence type="ECO:0008006" key="7">
    <source>
        <dbReference type="Google" id="ProtNLM"/>
    </source>
</evidence>
<sequence length="707" mass="79526">MREARELAFIENLAKLLSELLQADHVMIAEVFDDSPTTANIITFYSHGEFQPTVSYDLDGSPCEQVLSTESCVFNKGVCESFPRDAMLQQLGAASYVGVPMLTADQSKLGLLAVLNDQPTDYAKPVLQMLQIAAAQAAAELAQLRISRNLQESQRRLQTLMNSLPGMAYRCLNDEHWTMEIVSRGAYDLTGYRSQDLINNNRIAWGDLIHPEDTQNVFEAVLSAAKRQQYFRVTYRIVCANNQIRWVWEQGKGVANKAGEITHFEGFIFDVTEQHEHQEHIAEIAFRDELTGLANRAALLDYLHNEYESNKTQDYLLVLLDLKYFRNVNERFGLHAGDRLLRLVAQRLQDGAKDYEDMVKIARVTGDEFVVLLRSSNEKVEQFLTVAGHLKKFFETPLLVGEHQLDVPFRMSGSFSYRAESAAELLQQASIAMYEAKQHELDYCVFDEALQRKVSAERHQTERFLQALAQGELSIALQPQIDLATGQCVGAEALCRWYDQELGHVSPAIFIDIARKQGVLAELGIQVLTKTCSLMKEWQQRYGQLPKVSVNVGAQQFAAPDVVEDFLSICKGIEAQAVTLEITESDLMIDPQLALTVTRRLRDHGFRLAIDDFGTGYSSLAYLQQFAVDILKIDMSFVQAMIKDESSKTLVNTIIAMAQTLGLETIAEGIETAEQAQLLKELGCQGGQGYYFGRPVPPEEFAKTWLE</sequence>
<evidence type="ECO:0000313" key="6">
    <source>
        <dbReference type="Proteomes" id="UP000287649"/>
    </source>
</evidence>
<dbReference type="SMART" id="SM00091">
    <property type="entry name" value="PAS"/>
    <property type="match status" value="1"/>
</dbReference>
<dbReference type="Gene3D" id="3.30.450.40">
    <property type="match status" value="1"/>
</dbReference>
<name>A0A432XU62_9GAMM</name>
<evidence type="ECO:0000313" key="5">
    <source>
        <dbReference type="EMBL" id="RUO52278.1"/>
    </source>
</evidence>
<evidence type="ECO:0000259" key="4">
    <source>
        <dbReference type="PROSITE" id="PS50887"/>
    </source>
</evidence>
<dbReference type="InterPro" id="IPR000700">
    <property type="entry name" value="PAS-assoc_C"/>
</dbReference>
<dbReference type="SUPFAM" id="SSF55781">
    <property type="entry name" value="GAF domain-like"/>
    <property type="match status" value="1"/>
</dbReference>
<dbReference type="AlphaFoldDB" id="A0A432XU62"/>
<dbReference type="InterPro" id="IPR000014">
    <property type="entry name" value="PAS"/>
</dbReference>
<dbReference type="PROSITE" id="PS50887">
    <property type="entry name" value="GGDEF"/>
    <property type="match status" value="1"/>
</dbReference>
<organism evidence="5 6">
    <name type="scientific">Pseudidiomarina homiensis</name>
    <dbReference type="NCBI Taxonomy" id="364198"/>
    <lineage>
        <taxon>Bacteria</taxon>
        <taxon>Pseudomonadati</taxon>
        <taxon>Pseudomonadota</taxon>
        <taxon>Gammaproteobacteria</taxon>
        <taxon>Alteromonadales</taxon>
        <taxon>Idiomarinaceae</taxon>
        <taxon>Pseudidiomarina</taxon>
    </lineage>
</organism>
<feature type="domain" description="PAC" evidence="2">
    <location>
        <begin position="231"/>
        <end position="283"/>
    </location>
</feature>
<keyword evidence="6" id="KW-1185">Reference proteome</keyword>
<dbReference type="InterPro" id="IPR029787">
    <property type="entry name" value="Nucleotide_cyclase"/>
</dbReference>
<proteinExistence type="predicted"/>
<dbReference type="PANTHER" id="PTHR44757:SF2">
    <property type="entry name" value="BIOFILM ARCHITECTURE MAINTENANCE PROTEIN MBAA"/>
    <property type="match status" value="1"/>
</dbReference>
<dbReference type="SUPFAM" id="SSF55073">
    <property type="entry name" value="Nucleotide cyclase"/>
    <property type="match status" value="1"/>
</dbReference>
<dbReference type="InterPro" id="IPR035965">
    <property type="entry name" value="PAS-like_dom_sf"/>
</dbReference>
<feature type="domain" description="GGDEF" evidence="4">
    <location>
        <begin position="313"/>
        <end position="448"/>
    </location>
</feature>
<evidence type="ECO:0000259" key="3">
    <source>
        <dbReference type="PROSITE" id="PS50883"/>
    </source>
</evidence>
<dbReference type="Gene3D" id="3.20.20.450">
    <property type="entry name" value="EAL domain"/>
    <property type="match status" value="1"/>
</dbReference>
<dbReference type="PANTHER" id="PTHR44757">
    <property type="entry name" value="DIGUANYLATE CYCLASE DGCP"/>
    <property type="match status" value="1"/>
</dbReference>
<gene>
    <name evidence="5" type="ORF">CWI70_11140</name>
</gene>
<dbReference type="CDD" id="cd01949">
    <property type="entry name" value="GGDEF"/>
    <property type="match status" value="1"/>
</dbReference>
<accession>A0A432XU62</accession>
<dbReference type="InterPro" id="IPR052155">
    <property type="entry name" value="Biofilm_reg_signaling"/>
</dbReference>
<dbReference type="InterPro" id="IPR035919">
    <property type="entry name" value="EAL_sf"/>
</dbReference>
<dbReference type="SMART" id="SM00267">
    <property type="entry name" value="GGDEF"/>
    <property type="match status" value="1"/>
</dbReference>
<dbReference type="Gene3D" id="3.30.70.270">
    <property type="match status" value="1"/>
</dbReference>
<dbReference type="CDD" id="cd01948">
    <property type="entry name" value="EAL"/>
    <property type="match status" value="1"/>
</dbReference>
<dbReference type="Pfam" id="PF00990">
    <property type="entry name" value="GGDEF"/>
    <property type="match status" value="1"/>
</dbReference>
<reference evidence="6" key="1">
    <citation type="journal article" date="2018" name="Front. Microbiol.">
        <title>Genome-Based Analysis Reveals the Taxonomy and Diversity of the Family Idiomarinaceae.</title>
        <authorList>
            <person name="Liu Y."/>
            <person name="Lai Q."/>
            <person name="Shao Z."/>
        </authorList>
    </citation>
    <scope>NUCLEOTIDE SEQUENCE [LARGE SCALE GENOMIC DNA]</scope>
    <source>
        <strain evidence="6">PO-M2</strain>
    </source>
</reference>
<dbReference type="SMART" id="SM00065">
    <property type="entry name" value="GAF"/>
    <property type="match status" value="1"/>
</dbReference>